<evidence type="ECO:0000256" key="1">
    <source>
        <dbReference type="SAM" id="MobiDB-lite"/>
    </source>
</evidence>
<sequence>MTQAVPAGRVRGLLDGTAPPKTAPPRPGTASVKPAVTATSSSSAAAAATSATTATSSSSSSATAAGKLRPEGAGTKRSPTPARTAPAGVAPSRSRVDEPARERSGHGADSGKKASRLPEIALKPIAAPAAARSGKFRDPSLLVNWVEICLWACLCLAVVGIATRIVSHGILTDLRDGTYASAALSATASEAFDRRERFLSVMELFLFAVTSVLALKWIHRANFNARQLGAEGMRFTPGWAVGSYFIPIVNLWKPYQAMKEIWKASSSPANWQGAPSGALLGIWWFLWLLSTFANYAVFRFFWAIGERIQDFIAANALAAVMDVLEIPLTVSFLILVKKITKMQMAHAHSRS</sequence>
<feature type="compositionally biased region" description="Low complexity" evidence="1">
    <location>
        <begin position="37"/>
        <end position="65"/>
    </location>
</feature>
<accession>A0LKC4</accession>
<reference evidence="4 5" key="1">
    <citation type="submission" date="2006-10" db="EMBL/GenBank/DDBJ databases">
        <title>Complete sequence of Syntrophobacter fumaroxidans MPOB.</title>
        <authorList>
            <consortium name="US DOE Joint Genome Institute"/>
            <person name="Copeland A."/>
            <person name="Lucas S."/>
            <person name="Lapidus A."/>
            <person name="Barry K."/>
            <person name="Detter J.C."/>
            <person name="Glavina del Rio T."/>
            <person name="Hammon N."/>
            <person name="Israni S."/>
            <person name="Pitluck S."/>
            <person name="Goltsman E.G."/>
            <person name="Martinez M."/>
            <person name="Schmutz J."/>
            <person name="Larimer F."/>
            <person name="Land M."/>
            <person name="Hauser L."/>
            <person name="Kyrpides N."/>
            <person name="Kim E."/>
            <person name="Boone D.R."/>
            <person name="Brockman F."/>
            <person name="Culley D."/>
            <person name="Ferry J."/>
            <person name="Gunsalus R."/>
            <person name="McInerney M.J."/>
            <person name="Morrison M."/>
            <person name="Plugge C."/>
            <person name="Rohlin L."/>
            <person name="Scholten J."/>
            <person name="Sieber J."/>
            <person name="Stams A.J.M."/>
            <person name="Worm P."/>
            <person name="Henstra A.M."/>
            <person name="Richardson P."/>
        </authorList>
    </citation>
    <scope>NUCLEOTIDE SEQUENCE [LARGE SCALE GENOMIC DNA]</scope>
    <source>
        <strain evidence="5">DSM 10017 / MPOB</strain>
    </source>
</reference>
<keyword evidence="5" id="KW-1185">Reference proteome</keyword>
<dbReference type="eggNOG" id="COG0515">
    <property type="taxonomic scope" value="Bacteria"/>
</dbReference>
<evidence type="ECO:0000256" key="2">
    <source>
        <dbReference type="SAM" id="Phobius"/>
    </source>
</evidence>
<feature type="transmembrane region" description="Helical" evidence="2">
    <location>
        <begin position="198"/>
        <end position="218"/>
    </location>
</feature>
<protein>
    <recommendedName>
        <fullName evidence="3">DUF4328 domain-containing protein</fullName>
    </recommendedName>
</protein>
<dbReference type="InParanoid" id="A0LKC4"/>
<proteinExistence type="predicted"/>
<dbReference type="EMBL" id="CP000478">
    <property type="protein sequence ID" value="ABK17876.1"/>
    <property type="molecule type" value="Genomic_DNA"/>
</dbReference>
<dbReference type="HOGENOM" id="CLU_789690_0_0_7"/>
<evidence type="ECO:0000313" key="4">
    <source>
        <dbReference type="EMBL" id="ABK17876.1"/>
    </source>
</evidence>
<name>A0LKC4_SYNFM</name>
<dbReference type="Proteomes" id="UP000001784">
    <property type="component" value="Chromosome"/>
</dbReference>
<keyword evidence="2" id="KW-1133">Transmembrane helix</keyword>
<feature type="transmembrane region" description="Helical" evidence="2">
    <location>
        <begin position="282"/>
        <end position="305"/>
    </location>
</feature>
<dbReference type="STRING" id="335543.Sfum_2194"/>
<keyword evidence="2" id="KW-0472">Membrane</keyword>
<gene>
    <name evidence="4" type="ordered locus">Sfum_2194</name>
</gene>
<feature type="transmembrane region" description="Helical" evidence="2">
    <location>
        <begin position="311"/>
        <end position="336"/>
    </location>
</feature>
<keyword evidence="2" id="KW-0812">Transmembrane</keyword>
<organism evidence="4 5">
    <name type="scientific">Syntrophobacter fumaroxidans (strain DSM 10017 / MPOB)</name>
    <dbReference type="NCBI Taxonomy" id="335543"/>
    <lineage>
        <taxon>Bacteria</taxon>
        <taxon>Pseudomonadati</taxon>
        <taxon>Thermodesulfobacteriota</taxon>
        <taxon>Syntrophobacteria</taxon>
        <taxon>Syntrophobacterales</taxon>
        <taxon>Syntrophobacteraceae</taxon>
        <taxon>Syntrophobacter</taxon>
    </lineage>
</organism>
<feature type="region of interest" description="Disordered" evidence="1">
    <location>
        <begin position="1"/>
        <end position="114"/>
    </location>
</feature>
<dbReference type="Pfam" id="PF14219">
    <property type="entry name" value="DUF4328"/>
    <property type="match status" value="1"/>
</dbReference>
<dbReference type="InterPro" id="IPR025565">
    <property type="entry name" value="DUF4328"/>
</dbReference>
<feature type="compositionally biased region" description="Basic and acidic residues" evidence="1">
    <location>
        <begin position="94"/>
        <end position="112"/>
    </location>
</feature>
<dbReference type="KEGG" id="sfu:Sfum_2194"/>
<evidence type="ECO:0000313" key="5">
    <source>
        <dbReference type="Proteomes" id="UP000001784"/>
    </source>
</evidence>
<evidence type="ECO:0000259" key="3">
    <source>
        <dbReference type="Pfam" id="PF14219"/>
    </source>
</evidence>
<feature type="transmembrane region" description="Helical" evidence="2">
    <location>
        <begin position="142"/>
        <end position="166"/>
    </location>
</feature>
<feature type="domain" description="DUF4328" evidence="3">
    <location>
        <begin position="182"/>
        <end position="341"/>
    </location>
</feature>
<dbReference type="AlphaFoldDB" id="A0LKC4"/>